<dbReference type="Ensembl" id="ENSSPAT00000010296.1">
    <property type="protein sequence ID" value="ENSSPAP00000010118.1"/>
    <property type="gene ID" value="ENSSPAG00000007711.1"/>
</dbReference>
<keyword evidence="4" id="KW-0378">Hydrolase</keyword>
<dbReference type="GO" id="GO:0006508">
    <property type="term" value="P:proteolysis"/>
    <property type="evidence" value="ECO:0007669"/>
    <property type="project" value="UniProtKB-KW"/>
</dbReference>
<dbReference type="GO" id="GO:0005615">
    <property type="term" value="C:extracellular space"/>
    <property type="evidence" value="ECO:0007669"/>
    <property type="project" value="TreeGrafter"/>
</dbReference>
<comment type="catalytic activity">
    <reaction evidence="6">
        <text>Preferential cleavage: Arg-|-Xaa, Lys-|-Xaa.</text>
        <dbReference type="EC" id="3.4.21.4"/>
    </reaction>
</comment>
<dbReference type="Gene3D" id="2.40.10.10">
    <property type="entry name" value="Trypsin-like serine proteases"/>
    <property type="match status" value="1"/>
</dbReference>
<comment type="subcellular location">
    <subcellularLocation>
        <location evidence="1">Secreted</location>
    </subcellularLocation>
</comment>
<dbReference type="PANTHER" id="PTHR24264:SF65">
    <property type="entry name" value="SRCR DOMAIN-CONTAINING PROTEIN"/>
    <property type="match status" value="1"/>
</dbReference>
<dbReference type="EC" id="3.4.21.4" evidence="7"/>
<dbReference type="STRING" id="144197.ENSSPAP00000010118"/>
<dbReference type="InterPro" id="IPR018114">
    <property type="entry name" value="TRYPSIN_HIS"/>
</dbReference>
<sequence>HSYSQPPGGGIPLSGVAVSTAVDLQKRIIGGTQCGQGERHYHVKLNVTNGTHSFFCGGSLISDQWILTAAHCYEPGW</sequence>
<evidence type="ECO:0000256" key="7">
    <source>
        <dbReference type="ARBA" id="ARBA00038868"/>
    </source>
</evidence>
<dbReference type="PROSITE" id="PS00134">
    <property type="entry name" value="TRYPSIN_HIS"/>
    <property type="match status" value="1"/>
</dbReference>
<dbReference type="InterPro" id="IPR050127">
    <property type="entry name" value="Serine_Proteases_S1"/>
</dbReference>
<keyword evidence="5" id="KW-0720">Serine protease</keyword>
<keyword evidence="2" id="KW-0964">Secreted</keyword>
<evidence type="ECO:0000256" key="4">
    <source>
        <dbReference type="ARBA" id="ARBA00022801"/>
    </source>
</evidence>
<evidence type="ECO:0000256" key="2">
    <source>
        <dbReference type="ARBA" id="ARBA00022525"/>
    </source>
</evidence>
<evidence type="ECO:0000259" key="8">
    <source>
        <dbReference type="Pfam" id="PF00089"/>
    </source>
</evidence>
<dbReference type="GO" id="GO:0004252">
    <property type="term" value="F:serine-type endopeptidase activity"/>
    <property type="evidence" value="ECO:0007669"/>
    <property type="project" value="UniProtKB-EC"/>
</dbReference>
<evidence type="ECO:0000256" key="6">
    <source>
        <dbReference type="ARBA" id="ARBA00036320"/>
    </source>
</evidence>
<dbReference type="Pfam" id="PF00089">
    <property type="entry name" value="Trypsin"/>
    <property type="match status" value="1"/>
</dbReference>
<evidence type="ECO:0000256" key="5">
    <source>
        <dbReference type="ARBA" id="ARBA00022825"/>
    </source>
</evidence>
<evidence type="ECO:0000256" key="3">
    <source>
        <dbReference type="ARBA" id="ARBA00022670"/>
    </source>
</evidence>
<dbReference type="InterPro" id="IPR009003">
    <property type="entry name" value="Peptidase_S1_PA"/>
</dbReference>
<reference evidence="9" key="1">
    <citation type="submission" date="2023-09" db="UniProtKB">
        <authorList>
            <consortium name="Ensembl"/>
        </authorList>
    </citation>
    <scope>IDENTIFICATION</scope>
</reference>
<dbReference type="InterPro" id="IPR043504">
    <property type="entry name" value="Peptidase_S1_PA_chymotrypsin"/>
</dbReference>
<keyword evidence="3" id="KW-0645">Protease</keyword>
<evidence type="ECO:0000313" key="9">
    <source>
        <dbReference type="Ensembl" id="ENSSPAP00000010118.1"/>
    </source>
</evidence>
<evidence type="ECO:0000256" key="1">
    <source>
        <dbReference type="ARBA" id="ARBA00004613"/>
    </source>
</evidence>
<name>A0A3B4ZMJ3_9TELE</name>
<accession>A0A3B4ZMJ3</accession>
<dbReference type="PANTHER" id="PTHR24264">
    <property type="entry name" value="TRYPSIN-RELATED"/>
    <property type="match status" value="1"/>
</dbReference>
<protein>
    <recommendedName>
        <fullName evidence="7">trypsin</fullName>
        <ecNumber evidence="7">3.4.21.4</ecNumber>
    </recommendedName>
</protein>
<feature type="domain" description="Peptidase S1" evidence="8">
    <location>
        <begin position="28"/>
        <end position="74"/>
    </location>
</feature>
<dbReference type="SUPFAM" id="SSF50494">
    <property type="entry name" value="Trypsin-like serine proteases"/>
    <property type="match status" value="1"/>
</dbReference>
<dbReference type="GeneTree" id="ENSGT01120000272476"/>
<proteinExistence type="predicted"/>
<organism evidence="9">
    <name type="scientific">Stegastes partitus</name>
    <name type="common">bicolor damselfish</name>
    <dbReference type="NCBI Taxonomy" id="144197"/>
    <lineage>
        <taxon>Eukaryota</taxon>
        <taxon>Metazoa</taxon>
        <taxon>Chordata</taxon>
        <taxon>Craniata</taxon>
        <taxon>Vertebrata</taxon>
        <taxon>Euteleostomi</taxon>
        <taxon>Actinopterygii</taxon>
        <taxon>Neopterygii</taxon>
        <taxon>Teleostei</taxon>
        <taxon>Neoteleostei</taxon>
        <taxon>Acanthomorphata</taxon>
        <taxon>Ovalentaria</taxon>
        <taxon>Pomacentridae</taxon>
        <taxon>Stegastes</taxon>
    </lineage>
</organism>
<dbReference type="AlphaFoldDB" id="A0A3B4ZMJ3"/>
<dbReference type="InterPro" id="IPR001254">
    <property type="entry name" value="Trypsin_dom"/>
</dbReference>